<organism evidence="2 3">
    <name type="scientific">Lentzea xinjiangensis</name>
    <dbReference type="NCBI Taxonomy" id="402600"/>
    <lineage>
        <taxon>Bacteria</taxon>
        <taxon>Bacillati</taxon>
        <taxon>Actinomycetota</taxon>
        <taxon>Actinomycetes</taxon>
        <taxon>Pseudonocardiales</taxon>
        <taxon>Pseudonocardiaceae</taxon>
        <taxon>Lentzea</taxon>
    </lineage>
</organism>
<evidence type="ECO:0000256" key="1">
    <source>
        <dbReference type="SAM" id="MobiDB-lite"/>
    </source>
</evidence>
<dbReference type="Proteomes" id="UP000199352">
    <property type="component" value="Unassembled WGS sequence"/>
</dbReference>
<reference evidence="3" key="1">
    <citation type="submission" date="2016-10" db="EMBL/GenBank/DDBJ databases">
        <authorList>
            <person name="Varghese N."/>
            <person name="Submissions S."/>
        </authorList>
    </citation>
    <scope>NUCLEOTIDE SEQUENCE [LARGE SCALE GENOMIC DNA]</scope>
    <source>
        <strain evidence="3">CGMCC 4.3525</strain>
    </source>
</reference>
<accession>A0A1H9SX30</accession>
<dbReference type="GO" id="GO:0006355">
    <property type="term" value="P:regulation of DNA-templated transcription"/>
    <property type="evidence" value="ECO:0007669"/>
    <property type="project" value="InterPro"/>
</dbReference>
<evidence type="ECO:0000313" key="3">
    <source>
        <dbReference type="Proteomes" id="UP000199352"/>
    </source>
</evidence>
<dbReference type="STRING" id="402600.SAMN05216188_11732"/>
<dbReference type="Gene3D" id="1.10.1220.10">
    <property type="entry name" value="Met repressor-like"/>
    <property type="match status" value="1"/>
</dbReference>
<dbReference type="AlphaFoldDB" id="A0A1H9SX30"/>
<protein>
    <recommendedName>
        <fullName evidence="4">HicB family protein</fullName>
    </recommendedName>
</protein>
<sequence length="171" mass="18298">MDLSSYVESLRRALAVAAQTEGADATSPTGQFAATLESAIRFTLLDALSTAAEEITEDLRPGSVDVRLRAGNPDFVVTPPRSEKPGGDATSTPEEEPLTSAVLSDEGPTARISLRMPESLKTRVDESAGREGLSANAWLVRVVANAVELEERRRRRAGGLRINEGHTGWAQ</sequence>
<evidence type="ECO:0000313" key="2">
    <source>
        <dbReference type="EMBL" id="SER89448.1"/>
    </source>
</evidence>
<dbReference type="InterPro" id="IPR013321">
    <property type="entry name" value="Arc_rbn_hlx_hlx"/>
</dbReference>
<dbReference type="RefSeq" id="WP_089956855.1">
    <property type="nucleotide sequence ID" value="NZ_FOFR01000017.1"/>
</dbReference>
<evidence type="ECO:0008006" key="4">
    <source>
        <dbReference type="Google" id="ProtNLM"/>
    </source>
</evidence>
<dbReference type="OrthoDB" id="5193907at2"/>
<name>A0A1H9SX30_9PSEU</name>
<gene>
    <name evidence="2" type="ORF">SAMN05216188_11732</name>
</gene>
<dbReference type="SUPFAM" id="SSF47598">
    <property type="entry name" value="Ribbon-helix-helix"/>
    <property type="match status" value="1"/>
</dbReference>
<dbReference type="InterPro" id="IPR010985">
    <property type="entry name" value="Ribbon_hlx_hlx"/>
</dbReference>
<proteinExistence type="predicted"/>
<keyword evidence="3" id="KW-1185">Reference proteome</keyword>
<feature type="region of interest" description="Disordered" evidence="1">
    <location>
        <begin position="72"/>
        <end position="118"/>
    </location>
</feature>
<dbReference type="EMBL" id="FOFR01000017">
    <property type="protein sequence ID" value="SER89448.1"/>
    <property type="molecule type" value="Genomic_DNA"/>
</dbReference>